<feature type="domain" description="OmpA-like" evidence="6">
    <location>
        <begin position="45"/>
        <end position="174"/>
    </location>
</feature>
<keyword evidence="2 4" id="KW-0472">Membrane</keyword>
<evidence type="ECO:0000256" key="4">
    <source>
        <dbReference type="PROSITE-ProRule" id="PRU00473"/>
    </source>
</evidence>
<dbReference type="SUPFAM" id="SSF103088">
    <property type="entry name" value="OmpA-like"/>
    <property type="match status" value="1"/>
</dbReference>
<evidence type="ECO:0000259" key="6">
    <source>
        <dbReference type="PROSITE" id="PS51123"/>
    </source>
</evidence>
<dbReference type="PANTHER" id="PTHR30329">
    <property type="entry name" value="STATOR ELEMENT OF FLAGELLAR MOTOR COMPLEX"/>
    <property type="match status" value="1"/>
</dbReference>
<dbReference type="InterPro" id="IPR006665">
    <property type="entry name" value="OmpA-like"/>
</dbReference>
<dbReference type="PRINTS" id="PR01021">
    <property type="entry name" value="OMPADOMAIN"/>
</dbReference>
<proteinExistence type="predicted"/>
<dbReference type="PROSITE" id="PS51123">
    <property type="entry name" value="OMPA_2"/>
    <property type="match status" value="1"/>
</dbReference>
<gene>
    <name evidence="7" type="primary">ompA_1</name>
    <name evidence="7" type="ORF">NCTC10660_01006</name>
</gene>
<evidence type="ECO:0000313" key="7">
    <source>
        <dbReference type="EMBL" id="STZ67523.1"/>
    </source>
</evidence>
<evidence type="ECO:0000256" key="2">
    <source>
        <dbReference type="ARBA" id="ARBA00023136"/>
    </source>
</evidence>
<evidence type="ECO:0000256" key="5">
    <source>
        <dbReference type="SAM" id="SignalP"/>
    </source>
</evidence>
<protein>
    <submittedName>
        <fullName evidence="7">OmpA family protein</fullName>
    </submittedName>
</protein>
<dbReference type="CDD" id="cd07185">
    <property type="entry name" value="OmpA_C-like"/>
    <property type="match status" value="1"/>
</dbReference>
<feature type="signal peptide" evidence="5">
    <location>
        <begin position="1"/>
        <end position="20"/>
    </location>
</feature>
<organism evidence="7 8">
    <name type="scientific">Neisseria elongata</name>
    <dbReference type="NCBI Taxonomy" id="495"/>
    <lineage>
        <taxon>Bacteria</taxon>
        <taxon>Pseudomonadati</taxon>
        <taxon>Pseudomonadota</taxon>
        <taxon>Betaproteobacteria</taxon>
        <taxon>Neisseriales</taxon>
        <taxon>Neisseriaceae</taxon>
        <taxon>Neisseria</taxon>
    </lineage>
</organism>
<sequence length="178" mass="19174">MKKTFLFAALAACLSTPALAKDYIHKWCAPEEPAAPVMVAPAPAPQVERINLAADALFQFNRSSVKDLLPQGRATLDELAARLVSRQAHIDSIALVGHTDRLGSEQYNYNLGLKRAETVKAYLQEKGVQDPISTRSAGETQPVTTNCHGTRATAALKACLQPDRRVVVEITGTAPVAQ</sequence>
<evidence type="ECO:0000313" key="8">
    <source>
        <dbReference type="Proteomes" id="UP000254927"/>
    </source>
</evidence>
<dbReference type="PANTHER" id="PTHR30329:SF21">
    <property type="entry name" value="LIPOPROTEIN YIAD-RELATED"/>
    <property type="match status" value="1"/>
</dbReference>
<dbReference type="Proteomes" id="UP000254927">
    <property type="component" value="Unassembled WGS sequence"/>
</dbReference>
<name>A0A378U026_NEIEL</name>
<dbReference type="RefSeq" id="WP_074897610.1">
    <property type="nucleotide sequence ID" value="NZ_CP031252.1"/>
</dbReference>
<reference evidence="7 8" key="1">
    <citation type="submission" date="2018-06" db="EMBL/GenBank/DDBJ databases">
        <authorList>
            <consortium name="Pathogen Informatics"/>
            <person name="Doyle S."/>
        </authorList>
    </citation>
    <scope>NUCLEOTIDE SEQUENCE [LARGE SCALE GENOMIC DNA]</scope>
    <source>
        <strain evidence="7 8">NCTC10660</strain>
    </source>
</reference>
<comment type="subcellular location">
    <subcellularLocation>
        <location evidence="1">Cell outer membrane</location>
    </subcellularLocation>
</comment>
<feature type="chain" id="PRO_5016573637" evidence="5">
    <location>
        <begin position="21"/>
        <end position="178"/>
    </location>
</feature>
<dbReference type="AlphaFoldDB" id="A0A378U026"/>
<keyword evidence="5" id="KW-0732">Signal</keyword>
<dbReference type="Gene3D" id="3.30.1330.60">
    <property type="entry name" value="OmpA-like domain"/>
    <property type="match status" value="1"/>
</dbReference>
<dbReference type="InterPro" id="IPR036737">
    <property type="entry name" value="OmpA-like_sf"/>
</dbReference>
<dbReference type="InterPro" id="IPR006664">
    <property type="entry name" value="OMP_bac"/>
</dbReference>
<accession>A0A378U026</accession>
<evidence type="ECO:0000256" key="1">
    <source>
        <dbReference type="ARBA" id="ARBA00004442"/>
    </source>
</evidence>
<evidence type="ECO:0000256" key="3">
    <source>
        <dbReference type="ARBA" id="ARBA00023237"/>
    </source>
</evidence>
<dbReference type="Pfam" id="PF00691">
    <property type="entry name" value="OmpA"/>
    <property type="match status" value="1"/>
</dbReference>
<dbReference type="EMBL" id="UGQW01000002">
    <property type="protein sequence ID" value="STZ67523.1"/>
    <property type="molecule type" value="Genomic_DNA"/>
</dbReference>
<dbReference type="InterPro" id="IPR050330">
    <property type="entry name" value="Bact_OuterMem_StrucFunc"/>
</dbReference>
<dbReference type="GeneID" id="93351995"/>
<keyword evidence="3" id="KW-0998">Cell outer membrane</keyword>
<dbReference type="GO" id="GO:0009279">
    <property type="term" value="C:cell outer membrane"/>
    <property type="evidence" value="ECO:0007669"/>
    <property type="project" value="UniProtKB-SubCell"/>
</dbReference>